<evidence type="ECO:0000313" key="2">
    <source>
        <dbReference type="Proteomes" id="UP000317023"/>
    </source>
</evidence>
<sequence length="115" mass="13746">MKKLEPREHVNTWNRHQRAIRDAERDPNKVRKFIKLRCIAHGITYEHFQSEKRDQETSMTRRLIILETDAQFPGLKATYLGQLAHKNHTTILYMRGTVKKGFVSKWRKKMEARAE</sequence>
<name>A0A546XRT4_AGRTU</name>
<dbReference type="GO" id="GO:0043565">
    <property type="term" value="F:sequence-specific DNA binding"/>
    <property type="evidence" value="ECO:0007669"/>
    <property type="project" value="InterPro"/>
</dbReference>
<dbReference type="EMBL" id="SGOE01000008">
    <property type="protein sequence ID" value="TRB03459.1"/>
    <property type="molecule type" value="Genomic_DNA"/>
</dbReference>
<accession>A0A546XRT4</accession>
<evidence type="ECO:0000313" key="1">
    <source>
        <dbReference type="EMBL" id="TRB03459.1"/>
    </source>
</evidence>
<protein>
    <submittedName>
        <fullName evidence="1">Uncharacterized protein</fullName>
    </submittedName>
</protein>
<proteinExistence type="predicted"/>
<gene>
    <name evidence="1" type="ORF">EXN61_21575</name>
</gene>
<reference evidence="1 2" key="1">
    <citation type="journal article" date="2019" name="Appl. Microbiol. Biotechnol.">
        <title>Differential efficiency of wild type rhizogenic strains for rol gene transformation of plants.</title>
        <authorList>
            <person name="Desmet S."/>
            <person name="De Keyser E."/>
            <person name="Van Vaerenbergh J."/>
            <person name="Baeyen S."/>
            <person name="Van Huylenbroeck J."/>
            <person name="Geelen D."/>
            <person name="Dhooghe E."/>
        </authorList>
    </citation>
    <scope>NUCLEOTIDE SEQUENCE [LARGE SCALE GENOMIC DNA]</scope>
    <source>
        <strain evidence="1 2">MAFF210266</strain>
    </source>
</reference>
<dbReference type="Gene3D" id="1.10.1750.10">
    <property type="match status" value="1"/>
</dbReference>
<comment type="caution">
    <text evidence="1">The sequence shown here is derived from an EMBL/GenBank/DDBJ whole genome shotgun (WGS) entry which is preliminary data.</text>
</comment>
<dbReference type="Proteomes" id="UP000317023">
    <property type="component" value="Unassembled WGS sequence"/>
</dbReference>
<organism evidence="1 2">
    <name type="scientific">Agrobacterium tumefaciens</name>
    <dbReference type="NCBI Taxonomy" id="358"/>
    <lineage>
        <taxon>Bacteria</taxon>
        <taxon>Pseudomonadati</taxon>
        <taxon>Pseudomonadota</taxon>
        <taxon>Alphaproteobacteria</taxon>
        <taxon>Hyphomicrobiales</taxon>
        <taxon>Rhizobiaceae</taxon>
        <taxon>Rhizobium/Agrobacterium group</taxon>
        <taxon>Agrobacterium</taxon>
        <taxon>Agrobacterium tumefaciens complex</taxon>
    </lineage>
</organism>
<dbReference type="InterPro" id="IPR010921">
    <property type="entry name" value="Trp_repressor/repl_initiator"/>
</dbReference>
<dbReference type="AlphaFoldDB" id="A0A546XRT4"/>